<dbReference type="GO" id="GO:0005085">
    <property type="term" value="F:guanyl-nucleotide exchange factor activity"/>
    <property type="evidence" value="ECO:0007669"/>
    <property type="project" value="UniProtKB-KW"/>
</dbReference>
<evidence type="ECO:0000256" key="2">
    <source>
        <dbReference type="PROSITE-ProRule" id="PRU00168"/>
    </source>
</evidence>
<accession>A0A6B2KY03</accession>
<dbReference type="InterPro" id="IPR008937">
    <property type="entry name" value="Ras-like_GEF"/>
</dbReference>
<dbReference type="PANTHER" id="PTHR23113:SF99">
    <property type="entry name" value="RASGEF DOMAIN-CONTAINING PROTEIN"/>
    <property type="match status" value="1"/>
</dbReference>
<feature type="region of interest" description="Disordered" evidence="3">
    <location>
        <begin position="116"/>
        <end position="150"/>
    </location>
</feature>
<feature type="compositionally biased region" description="Basic and acidic residues" evidence="3">
    <location>
        <begin position="1"/>
        <end position="28"/>
    </location>
</feature>
<dbReference type="Pfam" id="PF00617">
    <property type="entry name" value="RasGEF"/>
    <property type="match status" value="1"/>
</dbReference>
<dbReference type="PROSITE" id="PS50009">
    <property type="entry name" value="RASGEF_CAT"/>
    <property type="match status" value="1"/>
</dbReference>
<feature type="compositionally biased region" description="Basic and acidic residues" evidence="3">
    <location>
        <begin position="125"/>
        <end position="137"/>
    </location>
</feature>
<keyword evidence="1 2" id="KW-0344">Guanine-nucleotide releasing factor</keyword>
<dbReference type="Gene3D" id="1.20.870.10">
    <property type="entry name" value="Son of sevenless (SoS) protein Chain: S domain 1"/>
    <property type="match status" value="1"/>
</dbReference>
<evidence type="ECO:0000259" key="4">
    <source>
        <dbReference type="PROSITE" id="PS50009"/>
    </source>
</evidence>
<feature type="region of interest" description="Disordered" evidence="3">
    <location>
        <begin position="1"/>
        <end position="29"/>
    </location>
</feature>
<dbReference type="GO" id="GO:0007265">
    <property type="term" value="P:Ras protein signal transduction"/>
    <property type="evidence" value="ECO:0007669"/>
    <property type="project" value="TreeGrafter"/>
</dbReference>
<dbReference type="GO" id="GO:0005886">
    <property type="term" value="C:plasma membrane"/>
    <property type="evidence" value="ECO:0007669"/>
    <property type="project" value="TreeGrafter"/>
</dbReference>
<feature type="domain" description="Ras-GEF" evidence="4">
    <location>
        <begin position="477"/>
        <end position="728"/>
    </location>
</feature>
<sequence length="750" mass="85803">MDASNDNREDEKLSDSLTEEDPKNEQTRRVKIVKVRSIENEKKEVLDLNDENEGKGDDDLQFSRKRAVSIDMSLSSHTGISTALEEYRRKRRSSKLRRDIMKFKRNRMSQTIDRKTLQWSGETPLADKKKQDFKRSNELSPSSSPDLPPKLMMSVVMDQFTVYLPSVDQRQQFFYNPSDKLSSIIEKVITAWSLDKDHYVATDDNGNLIPLDTILQDLENHYCSYIPKSEVGLTKVSQPEVIANNEPVFRPRSEQEISSILTSIDKTHKRNSRRTSTKRPKQNKIAQREVSTLSLASLSNISSGNIQFELLDEKCVLSAVSLPSLIQILCNCTRGDTVKEQERDFVMVFLIAYDSILTAREVWDAILEFLKINEGRTDTLASALEFISKLIQYRTDSLDEKLKKEIAEWLTKITSIPETLLPKQSLINQLQKEAPSKSIMEELRVLTVTENEMEDQIYLVSIEHIEREQMRDLFDFHPKAIARQMALYDLQLVRRIPYHEWHGQGWMKEKAPNISAVINRFNMISHWASTLIVLGTTTEFRAMIIIHLVHIAMESLQLNNYNAVLALVTGLSATPISRLSQTWAQVDSHTTRLLAQLRDLISISAKFRGLRDAQESAEGPCVPYLGVYLNDLTYIEDGNVKYASKNAFSANSLSELQGVLEEKPEEQGELINFERMQMVCNVISKVRRLAFGGNYGFKVIEVIQDYLNHGVYLGEDEIFEESLKREGKADSSDPKLKKKKNVLGFSLLDS</sequence>
<name>A0A6B2KY03_9EUKA</name>
<dbReference type="Gene3D" id="1.10.840.10">
    <property type="entry name" value="Ras guanine-nucleotide exchange factors catalytic domain"/>
    <property type="match status" value="1"/>
</dbReference>
<feature type="region of interest" description="Disordered" evidence="3">
    <location>
        <begin position="265"/>
        <end position="284"/>
    </location>
</feature>
<dbReference type="SUPFAM" id="SSF48366">
    <property type="entry name" value="Ras GEF"/>
    <property type="match status" value="1"/>
</dbReference>
<proteinExistence type="predicted"/>
<protein>
    <recommendedName>
        <fullName evidence="4">Ras-GEF domain-containing protein</fullName>
    </recommendedName>
</protein>
<feature type="compositionally biased region" description="Basic residues" evidence="3">
    <location>
        <begin position="267"/>
        <end position="282"/>
    </location>
</feature>
<dbReference type="AlphaFoldDB" id="A0A6B2KY03"/>
<dbReference type="SMART" id="SM00147">
    <property type="entry name" value="RasGEF"/>
    <property type="match status" value="1"/>
</dbReference>
<evidence type="ECO:0000256" key="3">
    <source>
        <dbReference type="SAM" id="MobiDB-lite"/>
    </source>
</evidence>
<dbReference type="InterPro" id="IPR023578">
    <property type="entry name" value="Ras_GEF_dom_sf"/>
</dbReference>
<evidence type="ECO:0000256" key="1">
    <source>
        <dbReference type="ARBA" id="ARBA00022658"/>
    </source>
</evidence>
<evidence type="ECO:0000313" key="5">
    <source>
        <dbReference type="EMBL" id="NDV29629.1"/>
    </source>
</evidence>
<dbReference type="PANTHER" id="PTHR23113">
    <property type="entry name" value="GUANINE NUCLEOTIDE EXCHANGE FACTOR"/>
    <property type="match status" value="1"/>
</dbReference>
<dbReference type="InterPro" id="IPR001895">
    <property type="entry name" value="RASGEF_cat_dom"/>
</dbReference>
<feature type="region of interest" description="Disordered" evidence="3">
    <location>
        <begin position="41"/>
        <end position="60"/>
    </location>
</feature>
<reference evidence="5" key="1">
    <citation type="journal article" date="2020" name="J. Eukaryot. Microbiol.">
        <title>De novo Sequencing, Assembly and Annotation of the Transcriptome for the Free-Living Testate Amoeba Arcella intermedia.</title>
        <authorList>
            <person name="Ribeiro G.M."/>
            <person name="Porfirio-Sousa A.L."/>
            <person name="Maurer-Alcala X.X."/>
            <person name="Katz L.A."/>
            <person name="Lahr D.J.G."/>
        </authorList>
    </citation>
    <scope>NUCLEOTIDE SEQUENCE</scope>
</reference>
<dbReference type="EMBL" id="GIBP01000660">
    <property type="protein sequence ID" value="NDV29629.1"/>
    <property type="molecule type" value="Transcribed_RNA"/>
</dbReference>
<organism evidence="5">
    <name type="scientific">Arcella intermedia</name>
    <dbReference type="NCBI Taxonomy" id="1963864"/>
    <lineage>
        <taxon>Eukaryota</taxon>
        <taxon>Amoebozoa</taxon>
        <taxon>Tubulinea</taxon>
        <taxon>Elardia</taxon>
        <taxon>Arcellinida</taxon>
        <taxon>Sphaerothecina</taxon>
        <taxon>Arcellidae</taxon>
        <taxon>Arcella</taxon>
    </lineage>
</organism>
<dbReference type="InterPro" id="IPR036964">
    <property type="entry name" value="RASGEF_cat_dom_sf"/>
</dbReference>